<dbReference type="EMBL" id="CP019606">
    <property type="protein sequence ID" value="AQP47211.1"/>
    <property type="molecule type" value="Genomic_DNA"/>
</dbReference>
<sequence length="148" mass="16498">MRLLGQHREYLCPVSRGRSLLIEPVGGRSGDQRVEIRVTLREDLTTVPRARRGVRLALMERVRMRMRLLGQHWECLCPVSRGREPGGAVVGVADLVGVLVVGWLRPPGVPSVSARLLAFCWWLGAVPWSTRPRRAPPGRPVRVGLDEA</sequence>
<keyword evidence="2" id="KW-1185">Reference proteome</keyword>
<organism evidence="1 2">
    <name type="scientific">Tessaracoccus aquimaris</name>
    <dbReference type="NCBI Taxonomy" id="1332264"/>
    <lineage>
        <taxon>Bacteria</taxon>
        <taxon>Bacillati</taxon>
        <taxon>Actinomycetota</taxon>
        <taxon>Actinomycetes</taxon>
        <taxon>Propionibacteriales</taxon>
        <taxon>Propionibacteriaceae</taxon>
        <taxon>Tessaracoccus</taxon>
    </lineage>
</organism>
<evidence type="ECO:0000313" key="2">
    <source>
        <dbReference type="Proteomes" id="UP000188145"/>
    </source>
</evidence>
<dbReference type="AlphaFoldDB" id="A0A1Q2CM87"/>
<evidence type="ECO:0000313" key="1">
    <source>
        <dbReference type="EMBL" id="AQP47211.1"/>
    </source>
</evidence>
<dbReference type="Proteomes" id="UP000188145">
    <property type="component" value="Chromosome"/>
</dbReference>
<proteinExistence type="predicted"/>
<accession>A0A1Q2CM87</accession>
<name>A0A1Q2CM87_9ACTN</name>
<dbReference type="KEGG" id="tes:BW730_06520"/>
<protein>
    <submittedName>
        <fullName evidence="1">Uncharacterized protein</fullName>
    </submittedName>
</protein>
<reference evidence="2" key="1">
    <citation type="submission" date="2017-02" db="EMBL/GenBank/DDBJ databases">
        <title>Tessaracoccus aquaemaris sp. nov., isolated from the intestine of a Korean rockfish, Sebastes schlegelii, in a marine aquaculture pond.</title>
        <authorList>
            <person name="Tak E.J."/>
            <person name="Bae J.-W."/>
        </authorList>
    </citation>
    <scope>NUCLEOTIDE SEQUENCE [LARGE SCALE GENOMIC DNA]</scope>
    <source>
        <strain evidence="2">NSG39</strain>
    </source>
</reference>
<gene>
    <name evidence="1" type="ORF">BW730_06520</name>
</gene>